<reference evidence="2 3" key="1">
    <citation type="submission" date="2016-10" db="EMBL/GenBank/DDBJ databases">
        <authorList>
            <person name="de Groot N.N."/>
        </authorList>
    </citation>
    <scope>NUCLEOTIDE SEQUENCE [LARGE SCALE GENOMIC DNA]</scope>
    <source>
        <strain evidence="2 3">CGMCC 4.2022</strain>
    </source>
</reference>
<feature type="region of interest" description="Disordered" evidence="1">
    <location>
        <begin position="85"/>
        <end position="113"/>
    </location>
</feature>
<feature type="compositionally biased region" description="Polar residues" evidence="1">
    <location>
        <begin position="96"/>
        <end position="113"/>
    </location>
</feature>
<proteinExistence type="predicted"/>
<sequence length="113" mass="11706">MASLGTPEPAVAVPEKLLPELLLADVTGQGPGGARSVRTYRPDRPLIAPVPERRVELAAADGALTVTVTAVHPLRGTCACSPTGWPARPGSRPTIWPSTTRSSLSCPGSRAQC</sequence>
<dbReference type="STRING" id="310781.SAMN05216259_12521"/>
<dbReference type="Proteomes" id="UP000199341">
    <property type="component" value="Unassembled WGS sequence"/>
</dbReference>
<accession>A0A1H0S1Z6</accession>
<protein>
    <submittedName>
        <fullName evidence="2">Uncharacterized protein</fullName>
    </submittedName>
</protein>
<evidence type="ECO:0000313" key="3">
    <source>
        <dbReference type="Proteomes" id="UP000199341"/>
    </source>
</evidence>
<organism evidence="2 3">
    <name type="scientific">Actinacidiphila guanduensis</name>
    <dbReference type="NCBI Taxonomy" id="310781"/>
    <lineage>
        <taxon>Bacteria</taxon>
        <taxon>Bacillati</taxon>
        <taxon>Actinomycetota</taxon>
        <taxon>Actinomycetes</taxon>
        <taxon>Kitasatosporales</taxon>
        <taxon>Streptomycetaceae</taxon>
        <taxon>Actinacidiphila</taxon>
    </lineage>
</organism>
<evidence type="ECO:0000313" key="2">
    <source>
        <dbReference type="EMBL" id="SDP35647.1"/>
    </source>
</evidence>
<evidence type="ECO:0000256" key="1">
    <source>
        <dbReference type="SAM" id="MobiDB-lite"/>
    </source>
</evidence>
<keyword evidence="3" id="KW-1185">Reference proteome</keyword>
<dbReference type="AlphaFoldDB" id="A0A1H0S1Z6"/>
<name>A0A1H0S1Z6_9ACTN</name>
<dbReference type="EMBL" id="FNIE01000025">
    <property type="protein sequence ID" value="SDP35647.1"/>
    <property type="molecule type" value="Genomic_DNA"/>
</dbReference>
<gene>
    <name evidence="2" type="ORF">SAMN05216259_12521</name>
</gene>